<sequence>MSSDTSTRSVKKKKMSTKALVKRLIGVVADLTSKVDRVLQKKDEQDTWFGEEEDMVNEEEEETYYHGTQLEYDDTSTPGLKRDVGRTPMHVEPSPDVGEHHKKTVTPIMQSTPKLKKITKPRKKGVKSPEKAKEDIVNEQSNYVSNHLLLDSLYAASSIPHKRCWCRLVFGNATFKYLEKLDVIEYWNDFPDRHKVNATVEFVDIVHVPQ</sequence>
<keyword evidence="3" id="KW-1185">Reference proteome</keyword>
<feature type="compositionally biased region" description="Acidic residues" evidence="1">
    <location>
        <begin position="49"/>
        <end position="62"/>
    </location>
</feature>
<reference evidence="2 3" key="1">
    <citation type="submission" date="2022-01" db="EMBL/GenBank/DDBJ databases">
        <authorList>
            <person name="Xiong W."/>
            <person name="Schranz E."/>
        </authorList>
    </citation>
    <scope>NUCLEOTIDE SEQUENCE [LARGE SCALE GENOMIC DNA]</scope>
</reference>
<dbReference type="AlphaFoldDB" id="A0AAU9LU97"/>
<evidence type="ECO:0000256" key="1">
    <source>
        <dbReference type="SAM" id="MobiDB-lite"/>
    </source>
</evidence>
<gene>
    <name evidence="2" type="ORF">LVIROSA_LOCUS1190</name>
</gene>
<proteinExistence type="predicted"/>
<feature type="region of interest" description="Disordered" evidence="1">
    <location>
        <begin position="49"/>
        <end position="80"/>
    </location>
</feature>
<name>A0AAU9LU97_9ASTR</name>
<dbReference type="Proteomes" id="UP001157418">
    <property type="component" value="Unassembled WGS sequence"/>
</dbReference>
<evidence type="ECO:0000313" key="2">
    <source>
        <dbReference type="EMBL" id="CAH1413220.1"/>
    </source>
</evidence>
<dbReference type="EMBL" id="CAKMRJ010000001">
    <property type="protein sequence ID" value="CAH1413220.1"/>
    <property type="molecule type" value="Genomic_DNA"/>
</dbReference>
<evidence type="ECO:0000313" key="3">
    <source>
        <dbReference type="Proteomes" id="UP001157418"/>
    </source>
</evidence>
<organism evidence="2 3">
    <name type="scientific">Lactuca virosa</name>
    <dbReference type="NCBI Taxonomy" id="75947"/>
    <lineage>
        <taxon>Eukaryota</taxon>
        <taxon>Viridiplantae</taxon>
        <taxon>Streptophyta</taxon>
        <taxon>Embryophyta</taxon>
        <taxon>Tracheophyta</taxon>
        <taxon>Spermatophyta</taxon>
        <taxon>Magnoliopsida</taxon>
        <taxon>eudicotyledons</taxon>
        <taxon>Gunneridae</taxon>
        <taxon>Pentapetalae</taxon>
        <taxon>asterids</taxon>
        <taxon>campanulids</taxon>
        <taxon>Asterales</taxon>
        <taxon>Asteraceae</taxon>
        <taxon>Cichorioideae</taxon>
        <taxon>Cichorieae</taxon>
        <taxon>Lactucinae</taxon>
        <taxon>Lactuca</taxon>
    </lineage>
</organism>
<comment type="caution">
    <text evidence="2">The sequence shown here is derived from an EMBL/GenBank/DDBJ whole genome shotgun (WGS) entry which is preliminary data.</text>
</comment>
<protein>
    <submittedName>
        <fullName evidence="2">Uncharacterized protein</fullName>
    </submittedName>
</protein>
<accession>A0AAU9LU97</accession>